<feature type="region of interest" description="Disordered" evidence="5">
    <location>
        <begin position="54"/>
        <end position="77"/>
    </location>
</feature>
<evidence type="ECO:0000256" key="5">
    <source>
        <dbReference type="SAM" id="MobiDB-lite"/>
    </source>
</evidence>
<dbReference type="OrthoDB" id="8062037at2759"/>
<dbReference type="GO" id="GO:0008270">
    <property type="term" value="F:zinc ion binding"/>
    <property type="evidence" value="ECO:0007669"/>
    <property type="project" value="UniProtKB-KW"/>
</dbReference>
<keyword evidence="1" id="KW-0479">Metal-binding</keyword>
<dbReference type="STRING" id="196109.A0A136IY32"/>
<dbReference type="EMBL" id="KQ964254">
    <property type="protein sequence ID" value="KXJ89853.1"/>
    <property type="molecule type" value="Genomic_DNA"/>
</dbReference>
<dbReference type="Proteomes" id="UP000070501">
    <property type="component" value="Unassembled WGS sequence"/>
</dbReference>
<evidence type="ECO:0000256" key="3">
    <source>
        <dbReference type="ARBA" id="ARBA00022833"/>
    </source>
</evidence>
<keyword evidence="6" id="KW-0812">Transmembrane</keyword>
<dbReference type="InterPro" id="IPR001841">
    <property type="entry name" value="Znf_RING"/>
</dbReference>
<dbReference type="SMART" id="SM00184">
    <property type="entry name" value="RING"/>
    <property type="match status" value="1"/>
</dbReference>
<evidence type="ECO:0000256" key="1">
    <source>
        <dbReference type="ARBA" id="ARBA00022723"/>
    </source>
</evidence>
<evidence type="ECO:0000313" key="9">
    <source>
        <dbReference type="Proteomes" id="UP000070501"/>
    </source>
</evidence>
<name>A0A136IY32_9PEZI</name>
<dbReference type="PANTHER" id="PTHR14155:SF627">
    <property type="entry name" value="OS06G0192800 PROTEIN"/>
    <property type="match status" value="1"/>
</dbReference>
<keyword evidence="6" id="KW-0472">Membrane</keyword>
<feature type="transmembrane region" description="Helical" evidence="6">
    <location>
        <begin position="22"/>
        <end position="41"/>
    </location>
</feature>
<evidence type="ECO:0000256" key="2">
    <source>
        <dbReference type="ARBA" id="ARBA00022771"/>
    </source>
</evidence>
<evidence type="ECO:0000256" key="6">
    <source>
        <dbReference type="SAM" id="Phobius"/>
    </source>
</evidence>
<reference evidence="9" key="1">
    <citation type="submission" date="2016-02" db="EMBL/GenBank/DDBJ databases">
        <title>Draft genome sequence of Microdochium bolleyi, a fungal endophyte of beachgrass.</title>
        <authorList>
            <consortium name="DOE Joint Genome Institute"/>
            <person name="David A.S."/>
            <person name="May G."/>
            <person name="Haridas S."/>
            <person name="Lim J."/>
            <person name="Wang M."/>
            <person name="Labutti K."/>
            <person name="Lipzen A."/>
            <person name="Barry K."/>
            <person name="Grigoriev I.V."/>
        </authorList>
    </citation>
    <scope>NUCLEOTIDE SEQUENCE [LARGE SCALE GENOMIC DNA]</scope>
    <source>
        <strain evidence="9">J235TASD1</strain>
    </source>
</reference>
<organism evidence="8 9">
    <name type="scientific">Microdochium bolleyi</name>
    <dbReference type="NCBI Taxonomy" id="196109"/>
    <lineage>
        <taxon>Eukaryota</taxon>
        <taxon>Fungi</taxon>
        <taxon>Dikarya</taxon>
        <taxon>Ascomycota</taxon>
        <taxon>Pezizomycotina</taxon>
        <taxon>Sordariomycetes</taxon>
        <taxon>Xylariomycetidae</taxon>
        <taxon>Xylariales</taxon>
        <taxon>Microdochiaceae</taxon>
        <taxon>Microdochium</taxon>
    </lineage>
</organism>
<dbReference type="Pfam" id="PF13639">
    <property type="entry name" value="zf-RING_2"/>
    <property type="match status" value="1"/>
</dbReference>
<accession>A0A136IY32</accession>
<dbReference type="CDD" id="cd16454">
    <property type="entry name" value="RING-H2_PA-TM-RING"/>
    <property type="match status" value="1"/>
</dbReference>
<keyword evidence="2 4" id="KW-0863">Zinc-finger</keyword>
<dbReference type="PANTHER" id="PTHR14155">
    <property type="entry name" value="RING FINGER DOMAIN-CONTAINING"/>
    <property type="match status" value="1"/>
</dbReference>
<dbReference type="PROSITE" id="PS50089">
    <property type="entry name" value="ZF_RING_2"/>
    <property type="match status" value="1"/>
</dbReference>
<dbReference type="InParanoid" id="A0A136IY32"/>
<protein>
    <recommendedName>
        <fullName evidence="7">RING-type domain-containing protein</fullName>
    </recommendedName>
</protein>
<dbReference type="AlphaFoldDB" id="A0A136IY32"/>
<proteinExistence type="predicted"/>
<feature type="domain" description="RING-type" evidence="7">
    <location>
        <begin position="169"/>
        <end position="209"/>
    </location>
</feature>
<keyword evidence="6" id="KW-1133">Transmembrane helix</keyword>
<keyword evidence="3" id="KW-0862">Zinc</keyword>
<dbReference type="Gene3D" id="3.30.40.10">
    <property type="entry name" value="Zinc/RING finger domain, C3HC4 (zinc finger)"/>
    <property type="match status" value="1"/>
</dbReference>
<evidence type="ECO:0000256" key="4">
    <source>
        <dbReference type="PROSITE-ProRule" id="PRU00175"/>
    </source>
</evidence>
<evidence type="ECO:0000259" key="7">
    <source>
        <dbReference type="PROSITE" id="PS50089"/>
    </source>
</evidence>
<dbReference type="SUPFAM" id="SSF57850">
    <property type="entry name" value="RING/U-box"/>
    <property type="match status" value="1"/>
</dbReference>
<dbReference type="InterPro" id="IPR053238">
    <property type="entry name" value="RING-H2_zinc_finger"/>
</dbReference>
<dbReference type="InterPro" id="IPR013083">
    <property type="entry name" value="Znf_RING/FYVE/PHD"/>
</dbReference>
<gene>
    <name evidence="8" type="ORF">Micbo1qcDRAFT_206128</name>
</gene>
<sequence>MAGAASSPAADPPPTSSDATKIALALSVIFILCIFGTAFGARQCIRRQIEAGLSDHQGQHQELQQQRRRRNHWTRGSAMTRPWPEMETVAGQRTPNGRRIDGGTNRRTRRGLAADKIARFSVVSFHDQDLRHIEARVEEHDQAYPQPQRIIVRTQPQGSDSIPASRTSCSICTDDLAEGVHVRRLPCGHVFHPACVDQWLRERARTCPLW</sequence>
<evidence type="ECO:0000313" key="8">
    <source>
        <dbReference type="EMBL" id="KXJ89853.1"/>
    </source>
</evidence>
<keyword evidence="9" id="KW-1185">Reference proteome</keyword>